<feature type="transmembrane region" description="Helical" evidence="10">
    <location>
        <begin position="216"/>
        <end position="237"/>
    </location>
</feature>
<accession>A0ABX6EX92</accession>
<evidence type="ECO:0000256" key="7">
    <source>
        <dbReference type="ARBA" id="ARBA00022824"/>
    </source>
</evidence>
<dbReference type="InterPro" id="IPR005599">
    <property type="entry name" value="GPI_mannosylTrfase"/>
</dbReference>
<sequence length="550" mass="63112">MVLRDEKCKLYGPLLLAFLFVSRVFIQPYYSLISDCDETFNYWEPLNLLVRGFGKQTWEYSPEYSIRSWAFLLPLFSILKPLNELIEKKVLLFYAARSVLGIVSFIFEYALSKELQTSMSIQVSNMWLLFQLFNPGWFHSSVELLPSSFAMITTLGYLKYTLRYLSNGTESAFVKSIFFVLLGGILGWPFSLVLSVTSCIHYAVTHRFIDTLRASFSSFFVFCLVSSIVTTIDSIFYGKFTVVPLNIVTYNVFAAGEKSGPNIFGVEPWHYYVQNLLLNFPITTLIFAIIGFTHLSIWPISGSLFIWFNVFFAQPHKEERFLYPIYGIISLLSAVGLYHVSSTIRWNRIKKLLKFVIFGLTLLQSMARIIALVNNYTAPIQIYAALPNCASETVVCTGREWYHFPTSLLLPDNYRLEFVQSGFDGLLPGNFKETGSIEDRIRYIPEGMNNENIFDSSKLVDITTCDYYVDLNLPSNNPRDIVNPTETNDWHPLLCRNFVDVSSSKFLGRAFQVPEKLLSILPQPVLSVISKYYGVKYVDYCIFSRVEQEV</sequence>
<dbReference type="Proteomes" id="UP000422736">
    <property type="component" value="Chromosome 5"/>
</dbReference>
<evidence type="ECO:0000256" key="9">
    <source>
        <dbReference type="ARBA" id="ARBA00023136"/>
    </source>
</evidence>
<dbReference type="PANTHER" id="PTHR22760">
    <property type="entry name" value="GLYCOSYLTRANSFERASE"/>
    <property type="match status" value="1"/>
</dbReference>
<gene>
    <name evidence="11" type="primary">ALG9</name>
    <name evidence="11" type="ORF">FIM1_3696</name>
</gene>
<feature type="transmembrane region" description="Helical" evidence="10">
    <location>
        <begin position="352"/>
        <end position="373"/>
    </location>
</feature>
<name>A0ABX6EX92_KLUMA</name>
<feature type="transmembrane region" description="Helical" evidence="10">
    <location>
        <begin position="91"/>
        <end position="111"/>
    </location>
</feature>
<evidence type="ECO:0000313" key="11">
    <source>
        <dbReference type="EMBL" id="QGN16969.1"/>
    </source>
</evidence>
<evidence type="ECO:0000313" key="12">
    <source>
        <dbReference type="Proteomes" id="UP000422736"/>
    </source>
</evidence>
<keyword evidence="5" id="KW-0808">Transferase</keyword>
<evidence type="ECO:0000256" key="8">
    <source>
        <dbReference type="ARBA" id="ARBA00022989"/>
    </source>
</evidence>
<feature type="transmembrane region" description="Helical" evidence="10">
    <location>
        <begin position="276"/>
        <end position="301"/>
    </location>
</feature>
<reference evidence="11 12" key="1">
    <citation type="submission" date="2016-03" db="EMBL/GenBank/DDBJ databases">
        <title>How can Kluyveromyces marxianus grow so fast - potential evolutionary course in Saccharomyces Complex revealed by comparative genomics.</title>
        <authorList>
            <person name="Mo W."/>
            <person name="Lu W."/>
            <person name="Yang X."/>
            <person name="Qi J."/>
            <person name="Lv H."/>
        </authorList>
    </citation>
    <scope>NUCLEOTIDE SEQUENCE [LARGE SCALE GENOMIC DNA]</scope>
    <source>
        <strain evidence="11 12">FIM1</strain>
    </source>
</reference>
<comment type="subcellular location">
    <subcellularLocation>
        <location evidence="1 10">Endoplasmic reticulum membrane</location>
        <topology evidence="1 10">Multi-pass membrane protein</topology>
    </subcellularLocation>
</comment>
<feature type="transmembrane region" description="Helical" evidence="10">
    <location>
        <begin position="321"/>
        <end position="340"/>
    </location>
</feature>
<dbReference type="Pfam" id="PF03901">
    <property type="entry name" value="Glyco_transf_22"/>
    <property type="match status" value="1"/>
</dbReference>
<comment type="similarity">
    <text evidence="3 10">Belongs to the glycosyltransferase 22 family.</text>
</comment>
<feature type="transmembrane region" description="Helical" evidence="10">
    <location>
        <begin position="12"/>
        <end position="30"/>
    </location>
</feature>
<keyword evidence="8 10" id="KW-1133">Transmembrane helix</keyword>
<organism evidence="11 12">
    <name type="scientific">Kluyveromyces marxianus</name>
    <name type="common">Yeast</name>
    <name type="synonym">Candida kefyr</name>
    <dbReference type="NCBI Taxonomy" id="4911"/>
    <lineage>
        <taxon>Eukaryota</taxon>
        <taxon>Fungi</taxon>
        <taxon>Dikarya</taxon>
        <taxon>Ascomycota</taxon>
        <taxon>Saccharomycotina</taxon>
        <taxon>Saccharomycetes</taxon>
        <taxon>Saccharomycetales</taxon>
        <taxon>Saccharomycetaceae</taxon>
        <taxon>Kluyveromyces</taxon>
    </lineage>
</organism>
<evidence type="ECO:0000256" key="6">
    <source>
        <dbReference type="ARBA" id="ARBA00022692"/>
    </source>
</evidence>
<feature type="transmembrane region" description="Helical" evidence="10">
    <location>
        <begin position="136"/>
        <end position="158"/>
    </location>
</feature>
<evidence type="ECO:0000256" key="3">
    <source>
        <dbReference type="ARBA" id="ARBA00007063"/>
    </source>
</evidence>
<feature type="transmembrane region" description="Helical" evidence="10">
    <location>
        <begin position="178"/>
        <end position="204"/>
    </location>
</feature>
<keyword evidence="4 10" id="KW-0328">Glycosyltransferase</keyword>
<protein>
    <recommendedName>
        <fullName evidence="10">Mannosyltransferase</fullName>
        <ecNumber evidence="10">2.4.1.-</ecNumber>
    </recommendedName>
</protein>
<dbReference type="GO" id="GO:0016757">
    <property type="term" value="F:glycosyltransferase activity"/>
    <property type="evidence" value="ECO:0007669"/>
    <property type="project" value="UniProtKB-KW"/>
</dbReference>
<evidence type="ECO:0000256" key="5">
    <source>
        <dbReference type="ARBA" id="ARBA00022679"/>
    </source>
</evidence>
<evidence type="ECO:0000256" key="4">
    <source>
        <dbReference type="ARBA" id="ARBA00022676"/>
    </source>
</evidence>
<evidence type="ECO:0000256" key="1">
    <source>
        <dbReference type="ARBA" id="ARBA00004477"/>
    </source>
</evidence>
<dbReference type="EC" id="2.4.1.-" evidence="10"/>
<keyword evidence="9 10" id="KW-0472">Membrane</keyword>
<keyword evidence="7 10" id="KW-0256">Endoplasmic reticulum</keyword>
<evidence type="ECO:0000256" key="2">
    <source>
        <dbReference type="ARBA" id="ARBA00004922"/>
    </source>
</evidence>
<evidence type="ECO:0000256" key="10">
    <source>
        <dbReference type="RuleBase" id="RU363075"/>
    </source>
</evidence>
<keyword evidence="6 10" id="KW-0812">Transmembrane</keyword>
<comment type="pathway">
    <text evidence="2">Protein modification; protein glycosylation.</text>
</comment>
<proteinExistence type="inferred from homology"/>
<keyword evidence="12" id="KW-1185">Reference proteome</keyword>
<dbReference type="PANTHER" id="PTHR22760:SF2">
    <property type="entry name" value="ALPHA-1,2-MANNOSYLTRANSFERASE ALG9"/>
    <property type="match status" value="1"/>
</dbReference>
<dbReference type="EMBL" id="CP015058">
    <property type="protein sequence ID" value="QGN16969.1"/>
    <property type="molecule type" value="Genomic_DNA"/>
</dbReference>
<reference evidence="11 12" key="2">
    <citation type="submission" date="2019-11" db="EMBL/GenBank/DDBJ databases">
        <authorList>
            <person name="Lu H."/>
        </authorList>
    </citation>
    <scope>NUCLEOTIDE SEQUENCE [LARGE SCALE GENOMIC DNA]</scope>
    <source>
        <strain evidence="11 12">FIM1</strain>
    </source>
</reference>